<comment type="caution">
    <text evidence="1">The sequence shown here is derived from an EMBL/GenBank/DDBJ whole genome shotgun (WGS) entry which is preliminary data.</text>
</comment>
<protein>
    <recommendedName>
        <fullName evidence="3">Tail terminator</fullName>
    </recommendedName>
</protein>
<evidence type="ECO:0000313" key="1">
    <source>
        <dbReference type="EMBL" id="EEB21897.1"/>
    </source>
</evidence>
<evidence type="ECO:0008006" key="3">
    <source>
        <dbReference type="Google" id="ProtNLM"/>
    </source>
</evidence>
<organism evidence="1 2">
    <name type="scientific">Bifidobacterium catenulatum DSM 16992 = JCM 1194 = LMG 11043</name>
    <dbReference type="NCBI Taxonomy" id="566552"/>
    <lineage>
        <taxon>Bacteria</taxon>
        <taxon>Bacillati</taxon>
        <taxon>Actinomycetota</taxon>
        <taxon>Actinomycetes</taxon>
        <taxon>Bifidobacteriales</taxon>
        <taxon>Bifidobacteriaceae</taxon>
        <taxon>Bifidobacterium</taxon>
    </lineage>
</organism>
<gene>
    <name evidence="1" type="ORF">BIFCAT_00866</name>
</gene>
<name>B6XUI1_9BIFI</name>
<dbReference type="EMBL" id="ABXY01000011">
    <property type="protein sequence ID" value="EEB21897.1"/>
    <property type="molecule type" value="Genomic_DNA"/>
</dbReference>
<dbReference type="AlphaFoldDB" id="B6XUI1"/>
<proteinExistence type="predicted"/>
<evidence type="ECO:0000313" key="2">
    <source>
        <dbReference type="Proteomes" id="UP000003882"/>
    </source>
</evidence>
<reference evidence="1 2" key="1">
    <citation type="submission" date="2008-10" db="EMBL/GenBank/DDBJ databases">
        <title>Draft genome sequence of Bifidobacterium catenulatum (DSM 16992).</title>
        <authorList>
            <person name="Sudarsanam P."/>
            <person name="Ley R."/>
            <person name="Guruge J."/>
            <person name="Turnbaugh P.J."/>
            <person name="Mahowald M."/>
            <person name="Liep D."/>
            <person name="Gordon J."/>
        </authorList>
    </citation>
    <scope>NUCLEOTIDE SEQUENCE [LARGE SCALE GENOMIC DNA]</scope>
    <source>
        <strain evidence="1 2">DSM 16992</strain>
    </source>
</reference>
<reference evidence="1 2" key="2">
    <citation type="submission" date="2008-10" db="EMBL/GenBank/DDBJ databases">
        <authorList>
            <person name="Fulton L."/>
            <person name="Clifton S."/>
            <person name="Fulton B."/>
            <person name="Xu J."/>
            <person name="Minx P."/>
            <person name="Pepin K.H."/>
            <person name="Johnson M."/>
            <person name="Bhonagiri V."/>
            <person name="Nash W.E."/>
            <person name="Mardis E.R."/>
            <person name="Wilson R.K."/>
        </authorList>
    </citation>
    <scope>NUCLEOTIDE SEQUENCE [LARGE SCALE GENOMIC DNA]</scope>
    <source>
        <strain evidence="1 2">DSM 16992</strain>
    </source>
</reference>
<dbReference type="RefSeq" id="WP_003834968.1">
    <property type="nucleotide sequence ID" value="NZ_ABXY01000011.1"/>
</dbReference>
<dbReference type="Proteomes" id="UP000003882">
    <property type="component" value="Unassembled WGS sequence"/>
</dbReference>
<sequence length="135" mass="14302">MALTLKGSWPAPLPIVIRWLADHDMKVLTEVPENLSDSLPVVVVSLAPGGSLDVGTYTSAPSLDVDVFAADHDSLDDLTCRLTAALSTLQGAGNQYGYVDSSTLTSFSEIADDDPTVLRCTATVTLSLRPQNINI</sequence>
<accession>B6XUI1</accession>
<dbReference type="eggNOG" id="ENOG5031Y95">
    <property type="taxonomic scope" value="Bacteria"/>
</dbReference>